<dbReference type="PROSITE" id="PS50908">
    <property type="entry name" value="RWD"/>
    <property type="match status" value="1"/>
</dbReference>
<evidence type="ECO:0000313" key="3">
    <source>
        <dbReference type="EMBL" id="KAK3239009.1"/>
    </source>
</evidence>
<feature type="compositionally biased region" description="Basic and acidic residues" evidence="1">
    <location>
        <begin position="117"/>
        <end position="134"/>
    </location>
</feature>
<dbReference type="CDD" id="cd23821">
    <property type="entry name" value="RWD_IMPACT"/>
    <property type="match status" value="1"/>
</dbReference>
<gene>
    <name evidence="3" type="ORF">CYMTET_51034</name>
</gene>
<accession>A0AAE0BN31</accession>
<dbReference type="Proteomes" id="UP001190700">
    <property type="component" value="Unassembled WGS sequence"/>
</dbReference>
<reference evidence="3 4" key="1">
    <citation type="journal article" date="2015" name="Genome Biol. Evol.">
        <title>Comparative Genomics of a Bacterivorous Green Alga Reveals Evolutionary Causalities and Consequences of Phago-Mixotrophic Mode of Nutrition.</title>
        <authorList>
            <person name="Burns J.A."/>
            <person name="Paasch A."/>
            <person name="Narechania A."/>
            <person name="Kim E."/>
        </authorList>
    </citation>
    <scope>NUCLEOTIDE SEQUENCE [LARGE SCALE GENOMIC DNA]</scope>
    <source>
        <strain evidence="3 4">PLY_AMNH</strain>
    </source>
</reference>
<dbReference type="Pfam" id="PF05773">
    <property type="entry name" value="RWD"/>
    <property type="match status" value="1"/>
</dbReference>
<dbReference type="EMBL" id="LGRX02034053">
    <property type="protein sequence ID" value="KAK3239009.1"/>
    <property type="molecule type" value="Genomic_DNA"/>
</dbReference>
<name>A0AAE0BN31_9CHLO</name>
<sequence length="163" mass="17951">MAEEQDEEDRGARQDELDALAAIYGDDCSIFPVESRCEIHVPDARVTLRALLPAGYPSKLAPYVEIEDQSGCVPRYDVQAQADALHAESPGDVILFQLVEWLKECLSPDMAAGSEEEALHSSHEDVREEGRGQEEYTEVQTLEAAIAHGSLQQPEGEVTIEQV</sequence>
<keyword evidence="4" id="KW-1185">Reference proteome</keyword>
<evidence type="ECO:0000259" key="2">
    <source>
        <dbReference type="PROSITE" id="PS50908"/>
    </source>
</evidence>
<dbReference type="InterPro" id="IPR016135">
    <property type="entry name" value="UBQ-conjugating_enzyme/RWD"/>
</dbReference>
<dbReference type="InterPro" id="IPR006575">
    <property type="entry name" value="RWD_dom"/>
</dbReference>
<evidence type="ECO:0000256" key="1">
    <source>
        <dbReference type="SAM" id="MobiDB-lite"/>
    </source>
</evidence>
<evidence type="ECO:0000313" key="4">
    <source>
        <dbReference type="Proteomes" id="UP001190700"/>
    </source>
</evidence>
<feature type="region of interest" description="Disordered" evidence="1">
    <location>
        <begin position="112"/>
        <end position="134"/>
    </location>
</feature>
<dbReference type="SUPFAM" id="SSF54495">
    <property type="entry name" value="UBC-like"/>
    <property type="match status" value="1"/>
</dbReference>
<dbReference type="AlphaFoldDB" id="A0AAE0BN31"/>
<dbReference type="Gene3D" id="3.10.110.10">
    <property type="entry name" value="Ubiquitin Conjugating Enzyme"/>
    <property type="match status" value="1"/>
</dbReference>
<protein>
    <recommendedName>
        <fullName evidence="2">RWD domain-containing protein</fullName>
    </recommendedName>
</protein>
<feature type="domain" description="RWD" evidence="2">
    <location>
        <begin position="15"/>
        <end position="109"/>
    </location>
</feature>
<organism evidence="3 4">
    <name type="scientific">Cymbomonas tetramitiformis</name>
    <dbReference type="NCBI Taxonomy" id="36881"/>
    <lineage>
        <taxon>Eukaryota</taxon>
        <taxon>Viridiplantae</taxon>
        <taxon>Chlorophyta</taxon>
        <taxon>Pyramimonadophyceae</taxon>
        <taxon>Pyramimonadales</taxon>
        <taxon>Pyramimonadaceae</taxon>
        <taxon>Cymbomonas</taxon>
    </lineage>
</organism>
<proteinExistence type="predicted"/>
<dbReference type="SMART" id="SM00591">
    <property type="entry name" value="RWD"/>
    <property type="match status" value="1"/>
</dbReference>
<comment type="caution">
    <text evidence="3">The sequence shown here is derived from an EMBL/GenBank/DDBJ whole genome shotgun (WGS) entry which is preliminary data.</text>
</comment>